<keyword evidence="7" id="KW-1185">Reference proteome</keyword>
<keyword evidence="1" id="KW-0597">Phosphoprotein</keyword>
<evidence type="ECO:0000313" key="6">
    <source>
        <dbReference type="EMBL" id="PTM58282.1"/>
    </source>
</evidence>
<dbReference type="GO" id="GO:0000155">
    <property type="term" value="F:phosphorelay sensor kinase activity"/>
    <property type="evidence" value="ECO:0007669"/>
    <property type="project" value="InterPro"/>
</dbReference>
<dbReference type="InterPro" id="IPR016120">
    <property type="entry name" value="Sig_transdc_His_kin_SpoOB"/>
</dbReference>
<dbReference type="AlphaFoldDB" id="A0A2T4Z8R5"/>
<evidence type="ECO:0000313" key="7">
    <source>
        <dbReference type="Proteomes" id="UP000241639"/>
    </source>
</evidence>
<dbReference type="Gene3D" id="1.10.287.130">
    <property type="match status" value="1"/>
</dbReference>
<protein>
    <submittedName>
        <fullName evidence="6">Sensor kinase SpoOB-type protein</fullName>
    </submittedName>
</protein>
<keyword evidence="4" id="KW-1133">Transmembrane helix</keyword>
<feature type="transmembrane region" description="Helical" evidence="4">
    <location>
        <begin position="28"/>
        <end position="45"/>
    </location>
</feature>
<evidence type="ECO:0000256" key="3">
    <source>
        <dbReference type="ARBA" id="ARBA00022777"/>
    </source>
</evidence>
<dbReference type="OrthoDB" id="2375606at2"/>
<evidence type="ECO:0000256" key="1">
    <source>
        <dbReference type="ARBA" id="ARBA00022553"/>
    </source>
</evidence>
<comment type="caution">
    <text evidence="6">The sequence shown here is derived from an EMBL/GenBank/DDBJ whole genome shotgun (WGS) entry which is preliminary data.</text>
</comment>
<dbReference type="InterPro" id="IPR039506">
    <property type="entry name" value="SPOB_a"/>
</dbReference>
<dbReference type="RefSeq" id="WP_107725107.1">
    <property type="nucleotide sequence ID" value="NZ_PZZP01000001.1"/>
</dbReference>
<accession>A0A2T4Z8R5</accession>
<dbReference type="Proteomes" id="UP000241639">
    <property type="component" value="Unassembled WGS sequence"/>
</dbReference>
<sequence>MGKWLYALPIAGWLVVMAVQPWGRNAGLIMALIGWLLLIWCWHRYHVIGQAEKEKQIDRFLRLWSNQRHDWLNHIQVISAYASLEQTEKITAHLQILTSELATEREGAVVKDPSLALFLSTLRMEWIEWKTEVTVSSEVATLGGPAARLVENTLRHMMDWITALAPADGEPGELWIQLEQEGNKGILIRLEGEPETWPTLTESDWSRLRNTITLKKAQLQPQAHGVTVYLPLR</sequence>
<keyword evidence="3 6" id="KW-0418">Kinase</keyword>
<keyword evidence="4" id="KW-0472">Membrane</keyword>
<name>A0A2T4Z8R5_9BACL</name>
<evidence type="ECO:0000259" key="5">
    <source>
        <dbReference type="Pfam" id="PF14689"/>
    </source>
</evidence>
<dbReference type="SUPFAM" id="SSF55890">
    <property type="entry name" value="Sporulation response regulatory protein Spo0B"/>
    <property type="match status" value="1"/>
</dbReference>
<keyword evidence="4" id="KW-0812">Transmembrane</keyword>
<feature type="domain" description="SpoOB alpha-helical" evidence="5">
    <location>
        <begin position="52"/>
        <end position="106"/>
    </location>
</feature>
<organism evidence="6 7">
    <name type="scientific">Desmospora activa DSM 45169</name>
    <dbReference type="NCBI Taxonomy" id="1121389"/>
    <lineage>
        <taxon>Bacteria</taxon>
        <taxon>Bacillati</taxon>
        <taxon>Bacillota</taxon>
        <taxon>Bacilli</taxon>
        <taxon>Bacillales</taxon>
        <taxon>Thermoactinomycetaceae</taxon>
        <taxon>Desmospora</taxon>
    </lineage>
</organism>
<evidence type="ECO:0000256" key="4">
    <source>
        <dbReference type="SAM" id="Phobius"/>
    </source>
</evidence>
<dbReference type="Pfam" id="PF14689">
    <property type="entry name" value="SPOB_a"/>
    <property type="match status" value="1"/>
</dbReference>
<dbReference type="EMBL" id="PZZP01000001">
    <property type="protein sequence ID" value="PTM58282.1"/>
    <property type="molecule type" value="Genomic_DNA"/>
</dbReference>
<reference evidence="6 7" key="1">
    <citation type="submission" date="2018-04" db="EMBL/GenBank/DDBJ databases">
        <title>Genomic Encyclopedia of Archaeal and Bacterial Type Strains, Phase II (KMG-II): from individual species to whole genera.</title>
        <authorList>
            <person name="Goeker M."/>
        </authorList>
    </citation>
    <scope>NUCLEOTIDE SEQUENCE [LARGE SCALE GENOMIC DNA]</scope>
    <source>
        <strain evidence="6 7">DSM 45169</strain>
    </source>
</reference>
<keyword evidence="2" id="KW-0808">Transferase</keyword>
<evidence type="ECO:0000256" key="2">
    <source>
        <dbReference type="ARBA" id="ARBA00022679"/>
    </source>
</evidence>
<proteinExistence type="predicted"/>
<gene>
    <name evidence="6" type="ORF">C8J48_0863</name>
</gene>